<reference evidence="1" key="1">
    <citation type="journal article" date="2021" name="Microb. Physiol.">
        <title>Proteogenomic Insights into the Physiology of Marine, Sulfate-Reducing, Filamentous Desulfonema limicola and Desulfonema magnum.</title>
        <authorList>
            <person name="Schnaars V."/>
            <person name="Wohlbrand L."/>
            <person name="Scheve S."/>
            <person name="Hinrichs C."/>
            <person name="Reinhardt R."/>
            <person name="Rabus R."/>
        </authorList>
    </citation>
    <scope>NUCLEOTIDE SEQUENCE</scope>
    <source>
        <strain evidence="1">4be13</strain>
    </source>
</reference>
<dbReference type="KEGG" id="dmm:dnm_087640"/>
<name>A0A975BWJ7_9BACT</name>
<keyword evidence="2" id="KW-1185">Reference proteome</keyword>
<protein>
    <submittedName>
        <fullName evidence="1">Uncharacterized protein</fullName>
    </submittedName>
</protein>
<evidence type="ECO:0000313" key="2">
    <source>
        <dbReference type="Proteomes" id="UP000663722"/>
    </source>
</evidence>
<organism evidence="1 2">
    <name type="scientific">Desulfonema magnum</name>
    <dbReference type="NCBI Taxonomy" id="45655"/>
    <lineage>
        <taxon>Bacteria</taxon>
        <taxon>Pseudomonadati</taxon>
        <taxon>Thermodesulfobacteriota</taxon>
        <taxon>Desulfobacteria</taxon>
        <taxon>Desulfobacterales</taxon>
        <taxon>Desulfococcaceae</taxon>
        <taxon>Desulfonema</taxon>
    </lineage>
</organism>
<evidence type="ECO:0000313" key="1">
    <source>
        <dbReference type="EMBL" id="QTA92677.1"/>
    </source>
</evidence>
<sequence length="41" mass="4669">MSDKYFIIYHTTGQKIVTYWNYSDYNGFGGGWPSPVGAAYL</sequence>
<gene>
    <name evidence="1" type="ORF">dnm_087640</name>
</gene>
<dbReference type="Proteomes" id="UP000663722">
    <property type="component" value="Chromosome"/>
</dbReference>
<proteinExistence type="predicted"/>
<dbReference type="EMBL" id="CP061800">
    <property type="protein sequence ID" value="QTA92677.1"/>
    <property type="molecule type" value="Genomic_DNA"/>
</dbReference>
<dbReference type="AlphaFoldDB" id="A0A975BWJ7"/>
<accession>A0A975BWJ7</accession>